<keyword evidence="3" id="KW-0862">Zinc</keyword>
<evidence type="ECO:0000256" key="6">
    <source>
        <dbReference type="ARBA" id="ARBA00023163"/>
    </source>
</evidence>
<dbReference type="InterPro" id="IPR036864">
    <property type="entry name" value="Zn2-C6_fun-type_DNA-bd_sf"/>
</dbReference>
<dbReference type="OMA" id="QWWPSVR"/>
<dbReference type="InterPro" id="IPR052202">
    <property type="entry name" value="Yeast_MetPath_Reg"/>
</dbReference>
<keyword evidence="5" id="KW-0238">DNA-binding</keyword>
<evidence type="ECO:0000313" key="10">
    <source>
        <dbReference type="EMBL" id="OOF96471.1"/>
    </source>
</evidence>
<dbReference type="Gene3D" id="4.10.240.10">
    <property type="entry name" value="Zn(2)-C6 fungal-type DNA-binding domain"/>
    <property type="match status" value="1"/>
</dbReference>
<keyword evidence="6" id="KW-0804">Transcription</keyword>
<dbReference type="InterPro" id="IPR001138">
    <property type="entry name" value="Zn2Cys6_DnaBD"/>
</dbReference>
<evidence type="ECO:0000256" key="8">
    <source>
        <dbReference type="SAM" id="MobiDB-lite"/>
    </source>
</evidence>
<keyword evidence="11" id="KW-1185">Reference proteome</keyword>
<feature type="region of interest" description="Disordered" evidence="8">
    <location>
        <begin position="91"/>
        <end position="134"/>
    </location>
</feature>
<reference evidence="11" key="1">
    <citation type="journal article" date="2017" name="Genome Biol.">
        <title>Comparative genomics reveals high biological diversity and specific adaptations in the industrially and medically important fungal genus Aspergillus.</title>
        <authorList>
            <person name="de Vries R.P."/>
            <person name="Riley R."/>
            <person name="Wiebenga A."/>
            <person name="Aguilar-Osorio G."/>
            <person name="Amillis S."/>
            <person name="Uchima C.A."/>
            <person name="Anderluh G."/>
            <person name="Asadollahi M."/>
            <person name="Askin M."/>
            <person name="Barry K."/>
            <person name="Battaglia E."/>
            <person name="Bayram O."/>
            <person name="Benocci T."/>
            <person name="Braus-Stromeyer S.A."/>
            <person name="Caldana C."/>
            <person name="Canovas D."/>
            <person name="Cerqueira G.C."/>
            <person name="Chen F."/>
            <person name="Chen W."/>
            <person name="Choi C."/>
            <person name="Clum A."/>
            <person name="Dos Santos R.A."/>
            <person name="Damasio A.R."/>
            <person name="Diallinas G."/>
            <person name="Emri T."/>
            <person name="Fekete E."/>
            <person name="Flipphi M."/>
            <person name="Freyberg S."/>
            <person name="Gallo A."/>
            <person name="Gournas C."/>
            <person name="Habgood R."/>
            <person name="Hainaut M."/>
            <person name="Harispe M.L."/>
            <person name="Henrissat B."/>
            <person name="Hilden K.S."/>
            <person name="Hope R."/>
            <person name="Hossain A."/>
            <person name="Karabika E."/>
            <person name="Karaffa L."/>
            <person name="Karanyi Z."/>
            <person name="Krasevec N."/>
            <person name="Kuo A."/>
            <person name="Kusch H."/>
            <person name="LaButti K."/>
            <person name="Lagendijk E.L."/>
            <person name="Lapidus A."/>
            <person name="Levasseur A."/>
            <person name="Lindquist E."/>
            <person name="Lipzen A."/>
            <person name="Logrieco A.F."/>
            <person name="MacCabe A."/>
            <person name="Maekelae M.R."/>
            <person name="Malavazi I."/>
            <person name="Melin P."/>
            <person name="Meyer V."/>
            <person name="Mielnichuk N."/>
            <person name="Miskei M."/>
            <person name="Molnar A.P."/>
            <person name="Mule G."/>
            <person name="Ngan C.Y."/>
            <person name="Orejas M."/>
            <person name="Orosz E."/>
            <person name="Ouedraogo J.P."/>
            <person name="Overkamp K.M."/>
            <person name="Park H.-S."/>
            <person name="Perrone G."/>
            <person name="Piumi F."/>
            <person name="Punt P.J."/>
            <person name="Ram A.F."/>
            <person name="Ramon A."/>
            <person name="Rauscher S."/>
            <person name="Record E."/>
            <person name="Riano-Pachon D.M."/>
            <person name="Robert V."/>
            <person name="Roehrig J."/>
            <person name="Ruller R."/>
            <person name="Salamov A."/>
            <person name="Salih N.S."/>
            <person name="Samson R.A."/>
            <person name="Sandor E."/>
            <person name="Sanguinetti M."/>
            <person name="Schuetze T."/>
            <person name="Sepcic K."/>
            <person name="Shelest E."/>
            <person name="Sherlock G."/>
            <person name="Sophianopoulou V."/>
            <person name="Squina F.M."/>
            <person name="Sun H."/>
            <person name="Susca A."/>
            <person name="Todd R.B."/>
            <person name="Tsang A."/>
            <person name="Unkles S.E."/>
            <person name="van de Wiele N."/>
            <person name="van Rossen-Uffink D."/>
            <person name="Oliveira J.V."/>
            <person name="Vesth T.C."/>
            <person name="Visser J."/>
            <person name="Yu J.-H."/>
            <person name="Zhou M."/>
            <person name="Andersen M.R."/>
            <person name="Archer D.B."/>
            <person name="Baker S.E."/>
            <person name="Benoit I."/>
            <person name="Brakhage A.A."/>
            <person name="Braus G.H."/>
            <person name="Fischer R."/>
            <person name="Frisvad J.C."/>
            <person name="Goldman G.H."/>
            <person name="Houbraken J."/>
            <person name="Oakley B."/>
            <person name="Pocsi I."/>
            <person name="Scazzocchio C."/>
            <person name="Seiboth B."/>
            <person name="vanKuyk P.A."/>
            <person name="Wortman J."/>
            <person name="Dyer P.S."/>
            <person name="Grigoriev I.V."/>
        </authorList>
    </citation>
    <scope>NUCLEOTIDE SEQUENCE [LARGE SCALE GENOMIC DNA]</scope>
    <source>
        <strain evidence="11">ITEM 5010</strain>
    </source>
</reference>
<evidence type="ECO:0000256" key="1">
    <source>
        <dbReference type="ARBA" id="ARBA00004123"/>
    </source>
</evidence>
<gene>
    <name evidence="10" type="ORF">ASPCADRAFT_47551</name>
</gene>
<dbReference type="PANTHER" id="PTHR47782">
    <property type="entry name" value="ZN(II)2CYS6 TRANSCRIPTION FACTOR (EUROFUNG)-RELATED"/>
    <property type="match status" value="1"/>
</dbReference>
<keyword evidence="7" id="KW-0539">Nucleus</keyword>
<dbReference type="PROSITE" id="PS00463">
    <property type="entry name" value="ZN2_CY6_FUNGAL_1"/>
    <property type="match status" value="1"/>
</dbReference>
<name>A0A1R3RPR2_ASPC5</name>
<organism evidence="10 11">
    <name type="scientific">Aspergillus carbonarius (strain ITEM 5010)</name>
    <dbReference type="NCBI Taxonomy" id="602072"/>
    <lineage>
        <taxon>Eukaryota</taxon>
        <taxon>Fungi</taxon>
        <taxon>Dikarya</taxon>
        <taxon>Ascomycota</taxon>
        <taxon>Pezizomycotina</taxon>
        <taxon>Eurotiomycetes</taxon>
        <taxon>Eurotiomycetidae</taxon>
        <taxon>Eurotiales</taxon>
        <taxon>Aspergillaceae</taxon>
        <taxon>Aspergillus</taxon>
        <taxon>Aspergillus subgen. Circumdati</taxon>
    </lineage>
</organism>
<protein>
    <recommendedName>
        <fullName evidence="9">Zn(2)-C6 fungal-type domain-containing protein</fullName>
    </recommendedName>
</protein>
<accession>A0A1R3RPR2</accession>
<proteinExistence type="predicted"/>
<dbReference type="CDD" id="cd12148">
    <property type="entry name" value="fungal_TF_MHR"/>
    <property type="match status" value="1"/>
</dbReference>
<dbReference type="SUPFAM" id="SSF57701">
    <property type="entry name" value="Zn2/Cys6 DNA-binding domain"/>
    <property type="match status" value="1"/>
</dbReference>
<dbReference type="CDD" id="cd00067">
    <property type="entry name" value="GAL4"/>
    <property type="match status" value="1"/>
</dbReference>
<dbReference type="Pfam" id="PF00172">
    <property type="entry name" value="Zn_clus"/>
    <property type="match status" value="1"/>
</dbReference>
<dbReference type="PROSITE" id="PS50048">
    <property type="entry name" value="ZN2_CY6_FUNGAL_2"/>
    <property type="match status" value="1"/>
</dbReference>
<dbReference type="SMART" id="SM00906">
    <property type="entry name" value="Fungal_trans"/>
    <property type="match status" value="1"/>
</dbReference>
<dbReference type="GO" id="GO:0045944">
    <property type="term" value="P:positive regulation of transcription by RNA polymerase II"/>
    <property type="evidence" value="ECO:0007669"/>
    <property type="project" value="TreeGrafter"/>
</dbReference>
<dbReference type="VEuPathDB" id="FungiDB:ASPCADRAFT_47551"/>
<dbReference type="AlphaFoldDB" id="A0A1R3RPR2"/>
<dbReference type="GO" id="GO:0043565">
    <property type="term" value="F:sequence-specific DNA binding"/>
    <property type="evidence" value="ECO:0007669"/>
    <property type="project" value="TreeGrafter"/>
</dbReference>
<dbReference type="GO" id="GO:0008270">
    <property type="term" value="F:zinc ion binding"/>
    <property type="evidence" value="ECO:0007669"/>
    <property type="project" value="InterPro"/>
</dbReference>
<dbReference type="Pfam" id="PF04082">
    <property type="entry name" value="Fungal_trans"/>
    <property type="match status" value="1"/>
</dbReference>
<evidence type="ECO:0000256" key="2">
    <source>
        <dbReference type="ARBA" id="ARBA00022723"/>
    </source>
</evidence>
<dbReference type="EMBL" id="KV907498">
    <property type="protein sequence ID" value="OOF96471.1"/>
    <property type="molecule type" value="Genomic_DNA"/>
</dbReference>
<feature type="region of interest" description="Disordered" evidence="8">
    <location>
        <begin position="636"/>
        <end position="661"/>
    </location>
</feature>
<dbReference type="STRING" id="602072.A0A1R3RPR2"/>
<evidence type="ECO:0000256" key="3">
    <source>
        <dbReference type="ARBA" id="ARBA00022833"/>
    </source>
</evidence>
<keyword evidence="4" id="KW-0805">Transcription regulation</keyword>
<dbReference type="PANTHER" id="PTHR47782:SF1">
    <property type="entry name" value="PYRIMIDINE PATHWAY REGULATORY PROTEIN 1"/>
    <property type="match status" value="1"/>
</dbReference>
<evidence type="ECO:0000256" key="5">
    <source>
        <dbReference type="ARBA" id="ARBA00023125"/>
    </source>
</evidence>
<dbReference type="OrthoDB" id="25921at2759"/>
<evidence type="ECO:0000313" key="11">
    <source>
        <dbReference type="Proteomes" id="UP000188318"/>
    </source>
</evidence>
<sequence>MSARDTEPPTPPPPKKVRIACRRCRAKRIKCDGSTPACSNCSRASVPCVDVDGRNRDIFIPRNFMTQCCARIRWLEQQIRILDPDFDLTQGPSMNGAQVDLSSHSSPGIPDHNNPPGMSETLPQNHDKQPTLGKRTYDSVEGLELDRPLPAEASSVANVLGMLSLHSDSRQQHYMGSSSGLLFTKLIGAGKDTQATSHIPRTEITYGGRSSASQLSTAAYNSLYRTLAKELPPPQDAGMLLGTYFQHIHIDQPFLHPASLANAYWALHESKKIEPTGKYDSNGWMEGIRPFEYNGKIDVIDGKRSTPISVFTAAFHVFMVFSLSATVLTRKKNFDHSPTRFYRLAIAEASDCFSSVSVTALQGILLLAVHSMACPAGLNIWTLSHIAMSHCIDLGLHREPDPSSAPRTFLAINRLIFYTVYSLDRSISTIQGRPLGIRDETFDIRCPKLEDITDDLLGIANRNMNIPTPSPAHMSLSIRRFQLDQYISEIKLLFYHLPKELRPLVWPGDLKGLQARIKLDLDAWLTETSQILPPADALQQCYQSSSRKIRIYNHLSTEDQVYYSWRNIHGIFSAGATMVYCIWACPTLQAVISFAEVLWDLRTCSNLLSIGGQWWPSVRNGKGSFDQIVDLTIRRLSRSQPPSPRTRRRLEPQSIDISGQPDMTRTNLGTDLFDRGMQIVGETSSYPLGLGGLLSERTPKPTANYTSHSLEDPGLLPPDTTYVDASDTAAIDSAMESFLAEFVHGDWSWDPFSGSTVP</sequence>
<dbReference type="GO" id="GO:0005634">
    <property type="term" value="C:nucleus"/>
    <property type="evidence" value="ECO:0007669"/>
    <property type="project" value="UniProtKB-SubCell"/>
</dbReference>
<feature type="compositionally biased region" description="Polar residues" evidence="8">
    <location>
        <begin position="91"/>
        <end position="106"/>
    </location>
</feature>
<dbReference type="InterPro" id="IPR007219">
    <property type="entry name" value="XnlR_reg_dom"/>
</dbReference>
<feature type="domain" description="Zn(2)-C6 fungal-type" evidence="9">
    <location>
        <begin position="20"/>
        <end position="50"/>
    </location>
</feature>
<dbReference type="SMART" id="SM00066">
    <property type="entry name" value="GAL4"/>
    <property type="match status" value="1"/>
</dbReference>
<evidence type="ECO:0000256" key="7">
    <source>
        <dbReference type="ARBA" id="ARBA00023242"/>
    </source>
</evidence>
<comment type="subcellular location">
    <subcellularLocation>
        <location evidence="1">Nucleus</location>
    </subcellularLocation>
</comment>
<evidence type="ECO:0000256" key="4">
    <source>
        <dbReference type="ARBA" id="ARBA00023015"/>
    </source>
</evidence>
<dbReference type="GO" id="GO:0000981">
    <property type="term" value="F:DNA-binding transcription factor activity, RNA polymerase II-specific"/>
    <property type="evidence" value="ECO:0007669"/>
    <property type="project" value="InterPro"/>
</dbReference>
<dbReference type="GO" id="GO:0006351">
    <property type="term" value="P:DNA-templated transcription"/>
    <property type="evidence" value="ECO:0007669"/>
    <property type="project" value="InterPro"/>
</dbReference>
<dbReference type="Proteomes" id="UP000188318">
    <property type="component" value="Unassembled WGS sequence"/>
</dbReference>
<keyword evidence="2" id="KW-0479">Metal-binding</keyword>
<evidence type="ECO:0000259" key="9">
    <source>
        <dbReference type="PROSITE" id="PS50048"/>
    </source>
</evidence>